<accession>A0A834W6J6</accession>
<dbReference type="EMBL" id="JAAIUW010000010">
    <property type="protein sequence ID" value="KAF7811745.1"/>
    <property type="molecule type" value="Genomic_DNA"/>
</dbReference>
<comment type="caution">
    <text evidence="1">The sequence shown here is derived from an EMBL/GenBank/DDBJ whole genome shotgun (WGS) entry which is preliminary data.</text>
</comment>
<protein>
    <submittedName>
        <fullName evidence="1">Uncharacterized protein</fullName>
    </submittedName>
</protein>
<keyword evidence="2" id="KW-1185">Reference proteome</keyword>
<proteinExistence type="predicted"/>
<sequence>MALLGKSKKLAKMGEDDWNEMDYYKALTAIQLNLYNDVLFN</sequence>
<reference evidence="1" key="1">
    <citation type="submission" date="2020-09" db="EMBL/GenBank/DDBJ databases">
        <title>Genome-Enabled Discovery of Anthraquinone Biosynthesis in Senna tora.</title>
        <authorList>
            <person name="Kang S.-H."/>
            <person name="Pandey R.P."/>
            <person name="Lee C.-M."/>
            <person name="Sim J.-S."/>
            <person name="Jeong J.-T."/>
            <person name="Choi B.-S."/>
            <person name="Jung M."/>
            <person name="Ginzburg D."/>
            <person name="Zhao K."/>
            <person name="Won S.Y."/>
            <person name="Oh T.-J."/>
            <person name="Yu Y."/>
            <person name="Kim N.-H."/>
            <person name="Lee O.R."/>
            <person name="Lee T.-H."/>
            <person name="Bashyal P."/>
            <person name="Kim T.-S."/>
            <person name="Lee W.-H."/>
            <person name="Kawkins C."/>
            <person name="Kim C.-K."/>
            <person name="Kim J.S."/>
            <person name="Ahn B.O."/>
            <person name="Rhee S.Y."/>
            <person name="Sohng J.K."/>
        </authorList>
    </citation>
    <scope>NUCLEOTIDE SEQUENCE</scope>
    <source>
        <tissue evidence="1">Leaf</tissue>
    </source>
</reference>
<dbReference type="AlphaFoldDB" id="A0A834W6J6"/>
<organism evidence="1 2">
    <name type="scientific">Senna tora</name>
    <dbReference type="NCBI Taxonomy" id="362788"/>
    <lineage>
        <taxon>Eukaryota</taxon>
        <taxon>Viridiplantae</taxon>
        <taxon>Streptophyta</taxon>
        <taxon>Embryophyta</taxon>
        <taxon>Tracheophyta</taxon>
        <taxon>Spermatophyta</taxon>
        <taxon>Magnoliopsida</taxon>
        <taxon>eudicotyledons</taxon>
        <taxon>Gunneridae</taxon>
        <taxon>Pentapetalae</taxon>
        <taxon>rosids</taxon>
        <taxon>fabids</taxon>
        <taxon>Fabales</taxon>
        <taxon>Fabaceae</taxon>
        <taxon>Caesalpinioideae</taxon>
        <taxon>Cassia clade</taxon>
        <taxon>Senna</taxon>
    </lineage>
</organism>
<gene>
    <name evidence="1" type="ORF">G2W53_032721</name>
</gene>
<name>A0A834W6J6_9FABA</name>
<evidence type="ECO:0000313" key="2">
    <source>
        <dbReference type="Proteomes" id="UP000634136"/>
    </source>
</evidence>
<dbReference type="Proteomes" id="UP000634136">
    <property type="component" value="Unassembled WGS sequence"/>
</dbReference>
<evidence type="ECO:0000313" key="1">
    <source>
        <dbReference type="EMBL" id="KAF7811745.1"/>
    </source>
</evidence>